<dbReference type="PANTHER" id="PTHR40780:SF2">
    <property type="entry name" value="DUF3669 DOMAIN-CONTAINING PROTEIN"/>
    <property type="match status" value="1"/>
</dbReference>
<proteinExistence type="predicted"/>
<dbReference type="EMBL" id="JADNYJ010000027">
    <property type="protein sequence ID" value="KAF8904047.1"/>
    <property type="molecule type" value="Genomic_DNA"/>
</dbReference>
<evidence type="ECO:0000313" key="3">
    <source>
        <dbReference type="Proteomes" id="UP000724874"/>
    </source>
</evidence>
<reference evidence="2" key="1">
    <citation type="submission" date="2020-11" db="EMBL/GenBank/DDBJ databases">
        <authorList>
            <consortium name="DOE Joint Genome Institute"/>
            <person name="Ahrendt S."/>
            <person name="Riley R."/>
            <person name="Andreopoulos W."/>
            <person name="LaButti K."/>
            <person name="Pangilinan J."/>
            <person name="Ruiz-duenas F.J."/>
            <person name="Barrasa J.M."/>
            <person name="Sanchez-Garcia M."/>
            <person name="Camarero S."/>
            <person name="Miyauchi S."/>
            <person name="Serrano A."/>
            <person name="Linde D."/>
            <person name="Babiker R."/>
            <person name="Drula E."/>
            <person name="Ayuso-Fernandez I."/>
            <person name="Pacheco R."/>
            <person name="Padilla G."/>
            <person name="Ferreira P."/>
            <person name="Barriuso J."/>
            <person name="Kellner H."/>
            <person name="Castanera R."/>
            <person name="Alfaro M."/>
            <person name="Ramirez L."/>
            <person name="Pisabarro A.G."/>
            <person name="Kuo A."/>
            <person name="Tritt A."/>
            <person name="Lipzen A."/>
            <person name="He G."/>
            <person name="Yan M."/>
            <person name="Ng V."/>
            <person name="Cullen D."/>
            <person name="Martin F."/>
            <person name="Rosso M.-N."/>
            <person name="Henrissat B."/>
            <person name="Hibbett D."/>
            <person name="Martinez A.T."/>
            <person name="Grigoriev I.V."/>
        </authorList>
    </citation>
    <scope>NUCLEOTIDE SEQUENCE</scope>
    <source>
        <strain evidence="2">AH 44721</strain>
    </source>
</reference>
<accession>A0A9P5NSR1</accession>
<dbReference type="AlphaFoldDB" id="A0A9P5NSR1"/>
<keyword evidence="1" id="KW-0472">Membrane</keyword>
<evidence type="ECO:0000256" key="1">
    <source>
        <dbReference type="SAM" id="Phobius"/>
    </source>
</evidence>
<keyword evidence="1" id="KW-1133">Transmembrane helix</keyword>
<dbReference type="Proteomes" id="UP000724874">
    <property type="component" value="Unassembled WGS sequence"/>
</dbReference>
<comment type="caution">
    <text evidence="2">The sequence shown here is derived from an EMBL/GenBank/DDBJ whole genome shotgun (WGS) entry which is preliminary data.</text>
</comment>
<dbReference type="PANTHER" id="PTHR40780">
    <property type="entry name" value="DUF3669 DOMAIN-CONTAINING PROTEIN"/>
    <property type="match status" value="1"/>
</dbReference>
<protein>
    <submittedName>
        <fullName evidence="2">Uncharacterized protein</fullName>
    </submittedName>
</protein>
<organism evidence="2 3">
    <name type="scientific">Gymnopilus junonius</name>
    <name type="common">Spectacular rustgill mushroom</name>
    <name type="synonym">Gymnopilus spectabilis subsp. junonius</name>
    <dbReference type="NCBI Taxonomy" id="109634"/>
    <lineage>
        <taxon>Eukaryota</taxon>
        <taxon>Fungi</taxon>
        <taxon>Dikarya</taxon>
        <taxon>Basidiomycota</taxon>
        <taxon>Agaricomycotina</taxon>
        <taxon>Agaricomycetes</taxon>
        <taxon>Agaricomycetidae</taxon>
        <taxon>Agaricales</taxon>
        <taxon>Agaricineae</taxon>
        <taxon>Hymenogastraceae</taxon>
        <taxon>Gymnopilus</taxon>
    </lineage>
</organism>
<dbReference type="OrthoDB" id="2993351at2759"/>
<gene>
    <name evidence="2" type="ORF">CPB84DRAFT_1960881</name>
</gene>
<evidence type="ECO:0000313" key="2">
    <source>
        <dbReference type="EMBL" id="KAF8904047.1"/>
    </source>
</evidence>
<keyword evidence="1" id="KW-0812">Transmembrane</keyword>
<name>A0A9P5NSR1_GYMJU</name>
<sequence>MLVRLSLNVTSELCRWTMLLMRSPDVDSENAALPSLWRLYFGKVINASPPTDRPSRFFNSPNFPLDVSRYRKILETVEGTRSANLAFFSTVDEIAKGMGEMLGCIYWLGGYDGRDIEFVMGGANFSGITMAVIDFNQVHRRVVLFFSMSVLITVCFFRCVRGRGQGKKFISLSRRSSSMIPLYQTSRQVYLESYPHETQGAC</sequence>
<keyword evidence="3" id="KW-1185">Reference proteome</keyword>
<feature type="transmembrane region" description="Helical" evidence="1">
    <location>
        <begin position="142"/>
        <end position="160"/>
    </location>
</feature>